<proteinExistence type="predicted"/>
<gene>
    <name evidence="2" type="ORF">EVAR_65822_1</name>
</gene>
<feature type="compositionally biased region" description="Basic and acidic residues" evidence="1">
    <location>
        <begin position="20"/>
        <end position="30"/>
    </location>
</feature>
<dbReference type="Proteomes" id="UP000299102">
    <property type="component" value="Unassembled WGS sequence"/>
</dbReference>
<accession>A0A4C1ZPK5</accession>
<sequence>MHRVPRLCHTAPTRAAHRAAISERASDPRAPRRPVHLSHFANAFAPSTVFTDIWPSDRRLTAATAQCLRQKRVPLSPAALFMRARRAAYAKRPPRSAGARPSIHARAARYSAETCAA</sequence>
<evidence type="ECO:0000313" key="2">
    <source>
        <dbReference type="EMBL" id="GBP88829.1"/>
    </source>
</evidence>
<evidence type="ECO:0000256" key="1">
    <source>
        <dbReference type="SAM" id="MobiDB-lite"/>
    </source>
</evidence>
<evidence type="ECO:0000313" key="3">
    <source>
        <dbReference type="Proteomes" id="UP000299102"/>
    </source>
</evidence>
<reference evidence="2 3" key="1">
    <citation type="journal article" date="2019" name="Commun. Biol.">
        <title>The bagworm genome reveals a unique fibroin gene that provides high tensile strength.</title>
        <authorList>
            <person name="Kono N."/>
            <person name="Nakamura H."/>
            <person name="Ohtoshi R."/>
            <person name="Tomita M."/>
            <person name="Numata K."/>
            <person name="Arakawa K."/>
        </authorList>
    </citation>
    <scope>NUCLEOTIDE SEQUENCE [LARGE SCALE GENOMIC DNA]</scope>
</reference>
<dbReference type="AlphaFoldDB" id="A0A4C1ZPK5"/>
<organism evidence="2 3">
    <name type="scientific">Eumeta variegata</name>
    <name type="common">Bagworm moth</name>
    <name type="synonym">Eumeta japonica</name>
    <dbReference type="NCBI Taxonomy" id="151549"/>
    <lineage>
        <taxon>Eukaryota</taxon>
        <taxon>Metazoa</taxon>
        <taxon>Ecdysozoa</taxon>
        <taxon>Arthropoda</taxon>
        <taxon>Hexapoda</taxon>
        <taxon>Insecta</taxon>
        <taxon>Pterygota</taxon>
        <taxon>Neoptera</taxon>
        <taxon>Endopterygota</taxon>
        <taxon>Lepidoptera</taxon>
        <taxon>Glossata</taxon>
        <taxon>Ditrysia</taxon>
        <taxon>Tineoidea</taxon>
        <taxon>Psychidae</taxon>
        <taxon>Oiketicinae</taxon>
        <taxon>Eumeta</taxon>
    </lineage>
</organism>
<dbReference type="EMBL" id="BGZK01001961">
    <property type="protein sequence ID" value="GBP88829.1"/>
    <property type="molecule type" value="Genomic_DNA"/>
</dbReference>
<name>A0A4C1ZPK5_EUMVA</name>
<feature type="region of interest" description="Disordered" evidence="1">
    <location>
        <begin position="1"/>
        <end position="33"/>
    </location>
</feature>
<protein>
    <submittedName>
        <fullName evidence="2">Uncharacterized protein</fullName>
    </submittedName>
</protein>
<keyword evidence="3" id="KW-1185">Reference proteome</keyword>
<comment type="caution">
    <text evidence="2">The sequence shown here is derived from an EMBL/GenBank/DDBJ whole genome shotgun (WGS) entry which is preliminary data.</text>
</comment>